<dbReference type="SFLD" id="SFLDG00358">
    <property type="entry name" value="Main_(cytGST)"/>
    <property type="match status" value="1"/>
</dbReference>
<dbReference type="FunFam" id="3.40.30.10:FF:000014">
    <property type="entry name" value="Tau class glutathione S-transferase"/>
    <property type="match status" value="1"/>
</dbReference>
<dbReference type="SUPFAM" id="SSF47616">
    <property type="entry name" value="GST C-terminal domain-like"/>
    <property type="match status" value="1"/>
</dbReference>
<comment type="subcellular location">
    <subcellularLocation>
        <location evidence="3">Cytoplasm</location>
        <location evidence="3">Cytosol</location>
    </subcellularLocation>
</comment>
<dbReference type="InterPro" id="IPR045073">
    <property type="entry name" value="Omega/Tau-like"/>
</dbReference>
<dbReference type="Pfam" id="PF13410">
    <property type="entry name" value="GST_C_2"/>
    <property type="match status" value="1"/>
</dbReference>
<dbReference type="InterPro" id="IPR010987">
    <property type="entry name" value="Glutathione-S-Trfase_C-like"/>
</dbReference>
<evidence type="ECO:0000256" key="2">
    <source>
        <dbReference type="ARBA" id="ARBA00047960"/>
    </source>
</evidence>
<evidence type="ECO:0000256" key="1">
    <source>
        <dbReference type="ARBA" id="ARBA00022679"/>
    </source>
</evidence>
<feature type="domain" description="GST C-terminal" evidence="5">
    <location>
        <begin position="100"/>
        <end position="222"/>
    </location>
</feature>
<accession>A0A0P0XKT2</accession>
<reference evidence="6 7" key="1">
    <citation type="journal article" date="2005" name="Nature">
        <title>The map-based sequence of the rice genome.</title>
        <authorList>
            <consortium name="International rice genome sequencing project (IRGSP)"/>
            <person name="Matsumoto T."/>
            <person name="Wu J."/>
            <person name="Kanamori H."/>
            <person name="Katayose Y."/>
            <person name="Fujisawa M."/>
            <person name="Namiki N."/>
            <person name="Mizuno H."/>
            <person name="Yamamoto K."/>
            <person name="Antonio B.A."/>
            <person name="Baba T."/>
            <person name="Sakata K."/>
            <person name="Nagamura Y."/>
            <person name="Aoki H."/>
            <person name="Arikawa K."/>
            <person name="Arita K."/>
            <person name="Bito T."/>
            <person name="Chiden Y."/>
            <person name="Fujitsuka N."/>
            <person name="Fukunaka R."/>
            <person name="Hamada M."/>
            <person name="Harada C."/>
            <person name="Hayashi A."/>
            <person name="Hijishita S."/>
            <person name="Honda M."/>
            <person name="Hosokawa S."/>
            <person name="Ichikawa Y."/>
            <person name="Idonuma A."/>
            <person name="Iijima M."/>
            <person name="Ikeda M."/>
            <person name="Ikeno M."/>
            <person name="Ito K."/>
            <person name="Ito S."/>
            <person name="Ito T."/>
            <person name="Ito Y."/>
            <person name="Ito Y."/>
            <person name="Iwabuchi A."/>
            <person name="Kamiya K."/>
            <person name="Karasawa W."/>
            <person name="Kurita K."/>
            <person name="Katagiri S."/>
            <person name="Kikuta A."/>
            <person name="Kobayashi H."/>
            <person name="Kobayashi N."/>
            <person name="Machita K."/>
            <person name="Maehara T."/>
            <person name="Masukawa M."/>
            <person name="Mizubayashi T."/>
            <person name="Mukai Y."/>
            <person name="Nagasaki H."/>
            <person name="Nagata Y."/>
            <person name="Naito S."/>
            <person name="Nakashima M."/>
            <person name="Nakama Y."/>
            <person name="Nakamichi Y."/>
            <person name="Nakamura M."/>
            <person name="Meguro A."/>
            <person name="Negishi M."/>
            <person name="Ohta I."/>
            <person name="Ohta T."/>
            <person name="Okamoto M."/>
            <person name="Ono N."/>
            <person name="Saji S."/>
            <person name="Sakaguchi M."/>
            <person name="Sakai K."/>
            <person name="Shibata M."/>
            <person name="Shimokawa T."/>
            <person name="Song J."/>
            <person name="Takazaki Y."/>
            <person name="Terasawa K."/>
            <person name="Tsugane M."/>
            <person name="Tsuji K."/>
            <person name="Ueda S."/>
            <person name="Waki K."/>
            <person name="Yamagata H."/>
            <person name="Yamamoto M."/>
            <person name="Yamamoto S."/>
            <person name="Yamane H."/>
            <person name="Yoshiki S."/>
            <person name="Yoshihara R."/>
            <person name="Yukawa K."/>
            <person name="Zhong H."/>
            <person name="Yano M."/>
            <person name="Yuan Q."/>
            <person name="Ouyang S."/>
            <person name="Liu J."/>
            <person name="Jones K.M."/>
            <person name="Gansberger K."/>
            <person name="Moffat K."/>
            <person name="Hill J."/>
            <person name="Bera J."/>
            <person name="Fadrosh D."/>
            <person name="Jin S."/>
            <person name="Johri S."/>
            <person name="Kim M."/>
            <person name="Overton L."/>
            <person name="Reardon M."/>
            <person name="Tsitrin T."/>
            <person name="Vuong H."/>
            <person name="Weaver B."/>
            <person name="Ciecko A."/>
            <person name="Tallon L."/>
            <person name="Jackson J."/>
            <person name="Pai G."/>
            <person name="Aken S.V."/>
            <person name="Utterback T."/>
            <person name="Reidmuller S."/>
            <person name="Feldblyum T."/>
            <person name="Hsiao J."/>
            <person name="Zismann V."/>
            <person name="Iobst S."/>
            <person name="de Vazeille A.R."/>
            <person name="Buell C.R."/>
            <person name="Ying K."/>
            <person name="Li Y."/>
            <person name="Lu T."/>
            <person name="Huang Y."/>
            <person name="Zhao Q."/>
            <person name="Feng Q."/>
            <person name="Zhang L."/>
            <person name="Zhu J."/>
            <person name="Weng Q."/>
            <person name="Mu J."/>
            <person name="Lu Y."/>
            <person name="Fan D."/>
            <person name="Liu Y."/>
            <person name="Guan J."/>
            <person name="Zhang Y."/>
            <person name="Yu S."/>
            <person name="Liu X."/>
            <person name="Zhang Y."/>
            <person name="Hong G."/>
            <person name="Han B."/>
            <person name="Choisne N."/>
            <person name="Demange N."/>
            <person name="Orjeda G."/>
            <person name="Samain S."/>
            <person name="Cattolico L."/>
            <person name="Pelletier E."/>
            <person name="Couloux A."/>
            <person name="Segurens B."/>
            <person name="Wincker P."/>
            <person name="D'Hont A."/>
            <person name="Scarpelli C."/>
            <person name="Weissenbach J."/>
            <person name="Salanoubat M."/>
            <person name="Quetier F."/>
            <person name="Yu Y."/>
            <person name="Kim H.R."/>
            <person name="Rambo T."/>
            <person name="Currie J."/>
            <person name="Collura K."/>
            <person name="Luo M."/>
            <person name="Yang T."/>
            <person name="Ammiraju J.S.S."/>
            <person name="Engler F."/>
            <person name="Soderlund C."/>
            <person name="Wing R.A."/>
            <person name="Palmer L.E."/>
            <person name="de la Bastide M."/>
            <person name="Spiegel L."/>
            <person name="Nascimento L."/>
            <person name="Zutavern T."/>
            <person name="O'Shaughnessy A."/>
            <person name="Dike S."/>
            <person name="Dedhia N."/>
            <person name="Preston R."/>
            <person name="Balija V."/>
            <person name="McCombie W.R."/>
            <person name="Chow T."/>
            <person name="Chen H."/>
            <person name="Chung M."/>
            <person name="Chen C."/>
            <person name="Shaw J."/>
            <person name="Wu H."/>
            <person name="Hsiao K."/>
            <person name="Chao Y."/>
            <person name="Chu M."/>
            <person name="Cheng C."/>
            <person name="Hour A."/>
            <person name="Lee P."/>
            <person name="Lin S."/>
            <person name="Lin Y."/>
            <person name="Liou J."/>
            <person name="Liu S."/>
            <person name="Hsing Y."/>
            <person name="Raghuvanshi S."/>
            <person name="Mohanty A."/>
            <person name="Bharti A.K."/>
            <person name="Gaur A."/>
            <person name="Gupta V."/>
            <person name="Kumar D."/>
            <person name="Ravi V."/>
            <person name="Vij S."/>
            <person name="Kapur A."/>
            <person name="Khurana P."/>
            <person name="Khurana P."/>
            <person name="Khurana J.P."/>
            <person name="Tyagi A.K."/>
            <person name="Gaikwad K."/>
            <person name="Singh A."/>
            <person name="Dalal V."/>
            <person name="Srivastava S."/>
            <person name="Dixit A."/>
            <person name="Pal A.K."/>
            <person name="Ghazi I.A."/>
            <person name="Yadav M."/>
            <person name="Pandit A."/>
            <person name="Bhargava A."/>
            <person name="Sureshbabu K."/>
            <person name="Batra K."/>
            <person name="Sharma T.R."/>
            <person name="Mohapatra T."/>
            <person name="Singh N.K."/>
            <person name="Messing J."/>
            <person name="Nelson A.B."/>
            <person name="Fuks G."/>
            <person name="Kavchok S."/>
            <person name="Keizer G."/>
            <person name="Linton E."/>
            <person name="Llaca V."/>
            <person name="Song R."/>
            <person name="Tanyolac B."/>
            <person name="Young S."/>
            <person name="Ho-Il K."/>
            <person name="Hahn J.H."/>
            <person name="Sangsakoo G."/>
            <person name="Vanavichit A."/>
            <person name="de Mattos Luiz.A.T."/>
            <person name="Zimmer P.D."/>
            <person name="Malone G."/>
            <person name="Dellagostin O."/>
            <person name="de Oliveira A.C."/>
            <person name="Bevan M."/>
            <person name="Bancroft I."/>
            <person name="Minx P."/>
            <person name="Cordum H."/>
            <person name="Wilson R."/>
            <person name="Cheng Z."/>
            <person name="Jin W."/>
            <person name="Jiang J."/>
            <person name="Leong S.A."/>
            <person name="Iwama H."/>
            <person name="Gojobori T."/>
            <person name="Itoh T."/>
            <person name="Niimura Y."/>
            <person name="Fujii Y."/>
            <person name="Habara T."/>
            <person name="Sakai H."/>
            <person name="Sato Y."/>
            <person name="Wilson G."/>
            <person name="Kumar K."/>
            <person name="McCouch S."/>
            <person name="Juretic N."/>
            <person name="Hoen D."/>
            <person name="Wright S."/>
            <person name="Bruskiewich R."/>
            <person name="Bureau T."/>
            <person name="Miyao A."/>
            <person name="Hirochika H."/>
            <person name="Nishikawa T."/>
            <person name="Kadowaki K."/>
            <person name="Sugiura M."/>
            <person name="Burr B."/>
            <person name="Sasaki T."/>
        </authorList>
    </citation>
    <scope>NUCLEOTIDE SEQUENCE [LARGE SCALE GENOMIC DNA]</scope>
    <source>
        <strain evidence="7">cv. Nipponbare</strain>
    </source>
</reference>
<dbReference type="SFLD" id="SFLDG01152">
    <property type="entry name" value="Main.3:_Omega-_and_Tau-like"/>
    <property type="match status" value="1"/>
</dbReference>
<protein>
    <recommendedName>
        <fullName evidence="3">Glutathione S-transferase</fullName>
        <ecNumber evidence="3">2.5.1.18</ecNumber>
    </recommendedName>
</protein>
<dbReference type="FunFam" id="1.20.1050.10:FF:000068">
    <property type="entry name" value="Putative GST6 protein"/>
    <property type="match status" value="1"/>
</dbReference>
<comment type="similarity">
    <text evidence="3">Belongs to the GST superfamily.</text>
</comment>
<dbReference type="PROSITE" id="PS50404">
    <property type="entry name" value="GST_NTER"/>
    <property type="match status" value="1"/>
</dbReference>
<dbReference type="Proteomes" id="UP000000763">
    <property type="component" value="Chromosome 9"/>
</dbReference>
<evidence type="ECO:0000256" key="3">
    <source>
        <dbReference type="RuleBase" id="RU369102"/>
    </source>
</evidence>
<feature type="non-terminal residue" evidence="6">
    <location>
        <position position="1"/>
    </location>
</feature>
<organism evidence="6 7">
    <name type="scientific">Oryza sativa subsp. japonica</name>
    <name type="common">Rice</name>
    <dbReference type="NCBI Taxonomy" id="39947"/>
    <lineage>
        <taxon>Eukaryota</taxon>
        <taxon>Viridiplantae</taxon>
        <taxon>Streptophyta</taxon>
        <taxon>Embryophyta</taxon>
        <taxon>Tracheophyta</taxon>
        <taxon>Spermatophyta</taxon>
        <taxon>Magnoliopsida</taxon>
        <taxon>Liliopsida</taxon>
        <taxon>Poales</taxon>
        <taxon>Poaceae</taxon>
        <taxon>BOP clade</taxon>
        <taxon>Oryzoideae</taxon>
        <taxon>Oryzeae</taxon>
        <taxon>Oryzinae</taxon>
        <taxon>Oryza</taxon>
        <taxon>Oryza sativa</taxon>
    </lineage>
</organism>
<evidence type="ECO:0000313" key="7">
    <source>
        <dbReference type="Proteomes" id="UP000000763"/>
    </source>
</evidence>
<evidence type="ECO:0000313" key="6">
    <source>
        <dbReference type="EMBL" id="BAF24921.1"/>
    </source>
</evidence>
<dbReference type="PANTHER" id="PTHR11260:SF781">
    <property type="entry name" value="GLUTATHIONE S-TRANSFERASE U19"/>
    <property type="match status" value="1"/>
</dbReference>
<keyword evidence="3" id="KW-0963">Cytoplasm</keyword>
<dbReference type="CDD" id="cd03185">
    <property type="entry name" value="GST_C_Tau"/>
    <property type="match status" value="1"/>
</dbReference>
<evidence type="ECO:0000259" key="5">
    <source>
        <dbReference type="PROSITE" id="PS50405"/>
    </source>
</evidence>
<comment type="function">
    <text evidence="3">Is involved in the conjugation of reduced glutathione to a wide number of exogenous and endogenous hydrophobic electrophiles.</text>
</comment>
<feature type="domain" description="GST N-terminal" evidence="4">
    <location>
        <begin position="8"/>
        <end position="87"/>
    </location>
</feature>
<evidence type="ECO:0000259" key="4">
    <source>
        <dbReference type="PROSITE" id="PS50404"/>
    </source>
</evidence>
<dbReference type="InterPro" id="IPR036249">
    <property type="entry name" value="Thioredoxin-like_sf"/>
</dbReference>
<proteinExistence type="inferred from homology"/>
<dbReference type="EMBL" id="AP008215">
    <property type="protein sequence ID" value="BAF24921.1"/>
    <property type="molecule type" value="Genomic_DNA"/>
</dbReference>
<dbReference type="PROSITE" id="PS50405">
    <property type="entry name" value="GST_CTER"/>
    <property type="match status" value="1"/>
</dbReference>
<dbReference type="GO" id="GO:0005829">
    <property type="term" value="C:cytosol"/>
    <property type="evidence" value="ECO:0007669"/>
    <property type="project" value="UniProtKB-SubCell"/>
</dbReference>
<reference evidence="7" key="2">
    <citation type="journal article" date="2008" name="Nucleic Acids Res.">
        <title>The rice annotation project database (RAP-DB): 2008 update.</title>
        <authorList>
            <consortium name="The rice annotation project (RAP)"/>
        </authorList>
    </citation>
    <scope>GENOME REANNOTATION</scope>
    <source>
        <strain evidence="7">cv. Nipponbare</strain>
    </source>
</reference>
<dbReference type="InterPro" id="IPR040079">
    <property type="entry name" value="Glutathione_S-Trfase"/>
</dbReference>
<gene>
    <name evidence="6" type="ordered locus">Os09g0367700</name>
</gene>
<dbReference type="AlphaFoldDB" id="A0A0P0XKT2"/>
<dbReference type="KEGG" id="dosa:Os09g0367700"/>
<dbReference type="SFLD" id="SFLDS00019">
    <property type="entry name" value="Glutathione_Transferase_(cytos"/>
    <property type="match status" value="1"/>
</dbReference>
<dbReference type="SMR" id="A0A0P0XKT2"/>
<dbReference type="Gene3D" id="3.40.30.10">
    <property type="entry name" value="Glutaredoxin"/>
    <property type="match status" value="1"/>
</dbReference>
<dbReference type="GO" id="GO:0006749">
    <property type="term" value="P:glutathione metabolic process"/>
    <property type="evidence" value="ECO:0007669"/>
    <property type="project" value="InterPro"/>
</dbReference>
<dbReference type="GO" id="GO:0004364">
    <property type="term" value="F:glutathione transferase activity"/>
    <property type="evidence" value="ECO:0007669"/>
    <property type="project" value="UniProtKB-UniRule"/>
</dbReference>
<dbReference type="Gene3D" id="1.20.1050.10">
    <property type="match status" value="1"/>
</dbReference>
<dbReference type="SUPFAM" id="SSF52833">
    <property type="entry name" value="Thioredoxin-like"/>
    <property type="match status" value="1"/>
</dbReference>
<dbReference type="InterPro" id="IPR036282">
    <property type="entry name" value="Glutathione-S-Trfase_C_sf"/>
</dbReference>
<dbReference type="OMA" id="EYIDMVW"/>
<dbReference type="InterPro" id="IPR045074">
    <property type="entry name" value="GST_C_Tau"/>
</dbReference>
<sequence length="233" mass="26479">RRRPAMADEVVLLDLWVSPFGQRCRIALAEKGVEYEYSEQSLADKSDLLLRSNPVHKKVPVLLHAGRPVCESLVILEYIDETWPPEPEKKKESPRLLPSDPYARARARFWADYVDKKLFDCQTRLWKLRAGDAAHEQAKRDMAEALGTLEAELGEGDYFGGEAFGYLDVVLVPFVAWFHAYERLAGFAVAEICPRLVAWGERCKGRDSVAKTLTDPEKVYEFALYLKAKFGAK</sequence>
<name>A0A0P0XKT2_ORYSJ</name>
<dbReference type="PANTHER" id="PTHR11260">
    <property type="entry name" value="GLUTATHIONE S-TRANSFERASE, GST, SUPERFAMILY, GST DOMAIN CONTAINING"/>
    <property type="match status" value="1"/>
</dbReference>
<dbReference type="CDD" id="cd03058">
    <property type="entry name" value="GST_N_Tau"/>
    <property type="match status" value="1"/>
</dbReference>
<dbReference type="InterPro" id="IPR004045">
    <property type="entry name" value="Glutathione_S-Trfase_N"/>
</dbReference>
<keyword evidence="1 3" id="KW-0808">Transferase</keyword>
<dbReference type="EC" id="2.5.1.18" evidence="3"/>
<dbReference type="Pfam" id="PF02798">
    <property type="entry name" value="GST_N"/>
    <property type="match status" value="1"/>
</dbReference>
<comment type="catalytic activity">
    <reaction evidence="2 3">
        <text>RX + glutathione = an S-substituted glutathione + a halide anion + H(+)</text>
        <dbReference type="Rhea" id="RHEA:16437"/>
        <dbReference type="ChEBI" id="CHEBI:15378"/>
        <dbReference type="ChEBI" id="CHEBI:16042"/>
        <dbReference type="ChEBI" id="CHEBI:17792"/>
        <dbReference type="ChEBI" id="CHEBI:57925"/>
        <dbReference type="ChEBI" id="CHEBI:90779"/>
        <dbReference type="EC" id="2.5.1.18"/>
    </reaction>
</comment>